<evidence type="ECO:0000313" key="2">
    <source>
        <dbReference type="EMBL" id="CAI9761876.1"/>
    </source>
</evidence>
<proteinExistence type="predicted"/>
<feature type="transmembrane region" description="Helical" evidence="1">
    <location>
        <begin position="129"/>
        <end position="148"/>
    </location>
</feature>
<keyword evidence="1" id="KW-0812">Transmembrane</keyword>
<keyword evidence="1" id="KW-0472">Membrane</keyword>
<evidence type="ECO:0000256" key="1">
    <source>
        <dbReference type="SAM" id="Phobius"/>
    </source>
</evidence>
<organism evidence="2 3">
    <name type="scientific">Fraxinus pennsylvanica</name>
    <dbReference type="NCBI Taxonomy" id="56036"/>
    <lineage>
        <taxon>Eukaryota</taxon>
        <taxon>Viridiplantae</taxon>
        <taxon>Streptophyta</taxon>
        <taxon>Embryophyta</taxon>
        <taxon>Tracheophyta</taxon>
        <taxon>Spermatophyta</taxon>
        <taxon>Magnoliopsida</taxon>
        <taxon>eudicotyledons</taxon>
        <taxon>Gunneridae</taxon>
        <taxon>Pentapetalae</taxon>
        <taxon>asterids</taxon>
        <taxon>lamiids</taxon>
        <taxon>Lamiales</taxon>
        <taxon>Oleaceae</taxon>
        <taxon>Oleeae</taxon>
        <taxon>Fraxinus</taxon>
    </lineage>
</organism>
<accession>A0AAD2DSA6</accession>
<reference evidence="2" key="1">
    <citation type="submission" date="2023-05" db="EMBL/GenBank/DDBJ databases">
        <authorList>
            <person name="Huff M."/>
        </authorList>
    </citation>
    <scope>NUCLEOTIDE SEQUENCE</scope>
</reference>
<gene>
    <name evidence="2" type="ORF">FPE_LOCUS9306</name>
</gene>
<dbReference type="AlphaFoldDB" id="A0AAD2DSA6"/>
<dbReference type="EMBL" id="OU503040">
    <property type="protein sequence ID" value="CAI9761876.1"/>
    <property type="molecule type" value="Genomic_DNA"/>
</dbReference>
<keyword evidence="1" id="KW-1133">Transmembrane helix</keyword>
<sequence>MNARGGLKLVLQLTSNHSPMAQRLPMPMPNGYGTVRSPHRRWQFGMVTLAPSVMVDMVVFEADEEFVLAVADISPNKQIQPGLVMVAPLVMVDNMLVFAAAAPAVEEFVMAAADISPKKKIQATHRRKYFCLVINDSIVIVLAINFIHNFTR</sequence>
<evidence type="ECO:0000313" key="3">
    <source>
        <dbReference type="Proteomes" id="UP000834106"/>
    </source>
</evidence>
<dbReference type="Proteomes" id="UP000834106">
    <property type="component" value="Chromosome 5"/>
</dbReference>
<keyword evidence="3" id="KW-1185">Reference proteome</keyword>
<protein>
    <submittedName>
        <fullName evidence="2">Uncharacterized protein</fullName>
    </submittedName>
</protein>
<name>A0AAD2DSA6_9LAMI</name>